<protein>
    <recommendedName>
        <fullName evidence="2">MrfA-like Zn-binding domain-containing protein</fullName>
    </recommendedName>
</protein>
<dbReference type="GO" id="GO:0043138">
    <property type="term" value="F:3'-5' DNA helicase activity"/>
    <property type="evidence" value="ECO:0007669"/>
    <property type="project" value="TreeGrafter"/>
</dbReference>
<evidence type="ECO:0000313" key="3">
    <source>
        <dbReference type="EMBL" id="CAE2280772.1"/>
    </source>
</evidence>
<gene>
    <name evidence="3" type="ORF">OAUR00152_LOCUS37504</name>
</gene>
<dbReference type="PANTHER" id="PTHR47957:SF3">
    <property type="entry name" value="ATP-DEPENDENT HELICASE HRQ1"/>
    <property type="match status" value="1"/>
</dbReference>
<dbReference type="AlphaFoldDB" id="A0A7S4K1G3"/>
<feature type="domain" description="MrfA-like Zn-binding" evidence="2">
    <location>
        <begin position="370"/>
        <end position="455"/>
    </location>
</feature>
<name>A0A7S4K1G3_9STRA</name>
<feature type="compositionally biased region" description="Basic and acidic residues" evidence="1">
    <location>
        <begin position="503"/>
        <end position="513"/>
    </location>
</feature>
<dbReference type="Pfam" id="PF09369">
    <property type="entry name" value="MZB"/>
    <property type="match status" value="1"/>
</dbReference>
<feature type="region of interest" description="Disordered" evidence="1">
    <location>
        <begin position="264"/>
        <end position="288"/>
    </location>
</feature>
<dbReference type="GO" id="GO:0005634">
    <property type="term" value="C:nucleus"/>
    <property type="evidence" value="ECO:0007669"/>
    <property type="project" value="TreeGrafter"/>
</dbReference>
<proteinExistence type="predicted"/>
<feature type="compositionally biased region" description="Polar residues" evidence="1">
    <location>
        <begin position="267"/>
        <end position="278"/>
    </location>
</feature>
<dbReference type="EMBL" id="HBKQ01054654">
    <property type="protein sequence ID" value="CAE2280772.1"/>
    <property type="molecule type" value="Transcribed_RNA"/>
</dbReference>
<dbReference type="GO" id="GO:0036297">
    <property type="term" value="P:interstrand cross-link repair"/>
    <property type="evidence" value="ECO:0007669"/>
    <property type="project" value="TreeGrafter"/>
</dbReference>
<evidence type="ECO:0000256" key="1">
    <source>
        <dbReference type="SAM" id="MobiDB-lite"/>
    </source>
</evidence>
<evidence type="ECO:0000259" key="2">
    <source>
        <dbReference type="Pfam" id="PF09369"/>
    </source>
</evidence>
<reference evidence="3" key="1">
    <citation type="submission" date="2021-01" db="EMBL/GenBank/DDBJ databases">
        <authorList>
            <person name="Corre E."/>
            <person name="Pelletier E."/>
            <person name="Niang G."/>
            <person name="Scheremetjew M."/>
            <person name="Finn R."/>
            <person name="Kale V."/>
            <person name="Holt S."/>
            <person name="Cochrane G."/>
            <person name="Meng A."/>
            <person name="Brown T."/>
            <person name="Cohen L."/>
        </authorList>
    </citation>
    <scope>NUCLEOTIDE SEQUENCE</scope>
    <source>
        <strain evidence="3">Isolate 1302-5</strain>
    </source>
</reference>
<organism evidence="3">
    <name type="scientific">Odontella aurita</name>
    <dbReference type="NCBI Taxonomy" id="265563"/>
    <lineage>
        <taxon>Eukaryota</taxon>
        <taxon>Sar</taxon>
        <taxon>Stramenopiles</taxon>
        <taxon>Ochrophyta</taxon>
        <taxon>Bacillariophyta</taxon>
        <taxon>Mediophyceae</taxon>
        <taxon>Biddulphiophycidae</taxon>
        <taxon>Eupodiscales</taxon>
        <taxon>Odontellaceae</taxon>
        <taxon>Odontella</taxon>
    </lineage>
</organism>
<accession>A0A7S4K1G3</accession>
<dbReference type="GO" id="GO:0006289">
    <property type="term" value="P:nucleotide-excision repair"/>
    <property type="evidence" value="ECO:0007669"/>
    <property type="project" value="TreeGrafter"/>
</dbReference>
<dbReference type="PANTHER" id="PTHR47957">
    <property type="entry name" value="ATP-DEPENDENT HELICASE HRQ1"/>
    <property type="match status" value="1"/>
</dbReference>
<dbReference type="InterPro" id="IPR018973">
    <property type="entry name" value="MZB"/>
</dbReference>
<sequence length="564" mass="62474">MPSVAIMICFASPSEQHFWRCPKSLLSCGIDARPSVPINAGILHGHMLCAGDEYPLVGDEPVTALLRNGLAVDESSGDDWLLSDKQLFGEYYHEVLSKLKESGLIRVSKVTQGVGRSEVQIDASSTHPSVGKPWHRVSMRSIEPIAYSIVDLSHSLQGGRTDIVNERAVMDTIPYSRVFYHAHPGAVIKHRGRSYKIISMNSPPPFADCTIGYNRQSCTLGAFAKPTNASYSTRPLSLMHITVVKQFDRVELVPDCPNAKAKCAGTKSIQTDSSSTKNSNEDELKKGNGDDVLIRFPEKNFGSIAGNGVVTVKRTVHGYKKLSPVNRTELSRHELKMPSMEYDTNGIWFDVEANLLTPVMNDFDSGVHALSHALCAVAPLFVPCTSSDLDCDHSRRECTRVLLFDVRAGGAGTVSRLWKHFFRPNGIVSAAIELLKYCSTCSDDTGFKGGCPSCLQSCPCINFHEDLSRTAGLNIARRLLVRLEKTDLYRTSALLEENDEKKPFVMKRGREQETPDQSSVKQEELDTSRRLARKRALRHAQDLESAKKRSIVIGRPTWPADERL</sequence>
<feature type="region of interest" description="Disordered" evidence="1">
    <location>
        <begin position="503"/>
        <end position="531"/>
    </location>
</feature>
<feature type="compositionally biased region" description="Basic and acidic residues" evidence="1">
    <location>
        <begin position="279"/>
        <end position="288"/>
    </location>
</feature>